<feature type="compositionally biased region" description="Polar residues" evidence="1">
    <location>
        <begin position="949"/>
        <end position="961"/>
    </location>
</feature>
<dbReference type="EMBL" id="JAACJK010000117">
    <property type="protein sequence ID" value="KAF5330063.1"/>
    <property type="molecule type" value="Genomic_DNA"/>
</dbReference>
<evidence type="ECO:0000256" key="1">
    <source>
        <dbReference type="SAM" id="MobiDB-lite"/>
    </source>
</evidence>
<dbReference type="OrthoDB" id="3222453at2759"/>
<comment type="caution">
    <text evidence="2">The sequence shown here is derived from an EMBL/GenBank/DDBJ whole genome shotgun (WGS) entry which is preliminary data.</text>
</comment>
<gene>
    <name evidence="2" type="ORF">D9611_010431</name>
</gene>
<reference evidence="2 3" key="1">
    <citation type="journal article" date="2020" name="ISME J.">
        <title>Uncovering the hidden diversity of litter-decomposition mechanisms in mushroom-forming fungi.</title>
        <authorList>
            <person name="Floudas D."/>
            <person name="Bentzer J."/>
            <person name="Ahren D."/>
            <person name="Johansson T."/>
            <person name="Persson P."/>
            <person name="Tunlid A."/>
        </authorList>
    </citation>
    <scope>NUCLEOTIDE SEQUENCE [LARGE SCALE GENOMIC DNA]</scope>
    <source>
        <strain evidence="2 3">CBS 175.51</strain>
    </source>
</reference>
<sequence>MFSDAQGLNFQGPQSFNSIGRDMHTHTISPTINLNFNVSDVHSSSARQEFAPIDITGKVGTLPKLAVSTTPRHTGDLGVQLLRRILLSLITTLIHIFQLGETSHGSPRSAPNDTGLETPKEPSESPDLSDDSEEDCRLRAIEELDDRFLEMQKLTTPEVYVASMLGSGKGLACWQPRPRQPFAGESLRGVIPGDVGIFHPESGFKRSFNLWEDEASLREEYGAVASSETPYQSPHRRVAVYEEELKKDDILVQGAACEMVYWDDPRRLASFNFHCRAPQGAALVSTSPADLEELVDHSVLKGHIIQHAELIYKHANSVRTIAEDESIYIVTGCIRSDSWALAAYKDATAYDVLKLEKQYSDPLVPYAWTQRGTSEARIGVSRGIKDQTLFLRGYKLGFSKEFRSRMQAHLDQAGNSKGKGEGPSTPEFPDTPNTGSRDNGNSHSSLPRGEGHGYEKSNTSGCQSPKDQCELNDAGSGMTLALFPDNGRKQSCHPCDVITDYLLENAPNADFALSHDDDWRHRLKGRAFSLSKDGMLNDVVPEISNSKKISVRHGVAFLDMNNTRENTEDGIMVNGPEFDESIQEPLNEVAIAATEAQTANHEKDQPGADDFWDVPCGYPATALVNVLLQHSAIELQKNNRNTNTSLELWKEYVHVMKGIISSIEMVEASDTPEQWEAFDAYTDAIGPLESQLFAWLDCHHPDSLALPSIPESDHDASNNILTFMADWVAGRQKYIDTCRELEAPHFRRVTSGHRATQVELRKALRKDDEIALDELVENILKCSWNCGSPPDEGSVAAIRAKVRSIHTAVAALNPEDHERTGKVIFALMAVYIPFVEEQSEDDVNGLAWSKQVWAATEVFVNEIEDFAQGTTMTVQQFDEKWATYRRVLLRDPVETAPQAKDAPRNKVEGDSTTNQSDSLNSSAVDDGCAFGSLESMTTTGSESKPDNLHSIQRSSTVTTPTKSEKVERTPNGSLGCPSVNHGQAVPESNVVAIMPDEDGRRVSSRENENEFGPYVYGYPSPPEGDSSRGEERGQVEDKSSGTGDISVRDDQRDKISNLNPSHRSNCHTATMINVDPQLKQRPCLVTTRRAMRLKPSLKALGMLSELVRLLQDDVHKEEKARLSGPRCDSSRSTRRRTRNMLLISALWDSVS</sequence>
<feature type="compositionally biased region" description="Polar residues" evidence="1">
    <location>
        <begin position="456"/>
        <end position="466"/>
    </location>
</feature>
<name>A0A8H5BVG6_9AGAR</name>
<feature type="compositionally biased region" description="Basic and acidic residues" evidence="1">
    <location>
        <begin position="1046"/>
        <end position="1055"/>
    </location>
</feature>
<organism evidence="2 3">
    <name type="scientific">Ephemerocybe angulata</name>
    <dbReference type="NCBI Taxonomy" id="980116"/>
    <lineage>
        <taxon>Eukaryota</taxon>
        <taxon>Fungi</taxon>
        <taxon>Dikarya</taxon>
        <taxon>Basidiomycota</taxon>
        <taxon>Agaricomycotina</taxon>
        <taxon>Agaricomycetes</taxon>
        <taxon>Agaricomycetidae</taxon>
        <taxon>Agaricales</taxon>
        <taxon>Agaricineae</taxon>
        <taxon>Psathyrellaceae</taxon>
        <taxon>Ephemerocybe</taxon>
    </lineage>
</organism>
<feature type="compositionally biased region" description="Polar residues" evidence="1">
    <location>
        <begin position="431"/>
        <end position="445"/>
    </location>
</feature>
<dbReference type="AlphaFoldDB" id="A0A8H5BVG6"/>
<feature type="compositionally biased region" description="Polar residues" evidence="1">
    <location>
        <begin position="1056"/>
        <end position="1065"/>
    </location>
</feature>
<keyword evidence="3" id="KW-1185">Reference proteome</keyword>
<evidence type="ECO:0000313" key="3">
    <source>
        <dbReference type="Proteomes" id="UP000541558"/>
    </source>
</evidence>
<feature type="compositionally biased region" description="Basic and acidic residues" evidence="1">
    <location>
        <begin position="997"/>
        <end position="1008"/>
    </location>
</feature>
<feature type="compositionally biased region" description="Polar residues" evidence="1">
    <location>
        <begin position="102"/>
        <end position="112"/>
    </location>
</feature>
<protein>
    <submittedName>
        <fullName evidence="2">Uncharacterized protein</fullName>
    </submittedName>
</protein>
<feature type="region of interest" description="Disordered" evidence="1">
    <location>
        <begin position="894"/>
        <end position="1065"/>
    </location>
</feature>
<dbReference type="Proteomes" id="UP000541558">
    <property type="component" value="Unassembled WGS sequence"/>
</dbReference>
<feature type="region of interest" description="Disordered" evidence="1">
    <location>
        <begin position="412"/>
        <end position="469"/>
    </location>
</feature>
<accession>A0A8H5BVG6</accession>
<proteinExistence type="predicted"/>
<feature type="compositionally biased region" description="Basic and acidic residues" evidence="1">
    <location>
        <begin position="1025"/>
        <end position="1039"/>
    </location>
</feature>
<evidence type="ECO:0000313" key="2">
    <source>
        <dbReference type="EMBL" id="KAF5330063.1"/>
    </source>
</evidence>
<feature type="compositionally biased region" description="Polar residues" evidence="1">
    <location>
        <begin position="910"/>
        <end position="923"/>
    </location>
</feature>
<feature type="region of interest" description="Disordered" evidence="1">
    <location>
        <begin position="102"/>
        <end position="134"/>
    </location>
</feature>